<feature type="repeat" description="PPR" evidence="5">
    <location>
        <begin position="486"/>
        <end position="520"/>
    </location>
</feature>
<name>A0ABQ8ILS7_9ROSI</name>
<proteinExistence type="predicted"/>
<dbReference type="CDD" id="cd00519">
    <property type="entry name" value="Lipase_3"/>
    <property type="match status" value="1"/>
</dbReference>
<reference evidence="10 11" key="1">
    <citation type="submission" date="2021-02" db="EMBL/GenBank/DDBJ databases">
        <title>Plant Genome Project.</title>
        <authorList>
            <person name="Zhang R.-G."/>
        </authorList>
    </citation>
    <scope>NUCLEOTIDE SEQUENCE [LARGE SCALE GENOMIC DNA]</scope>
    <source>
        <tissue evidence="10">Leaves</tissue>
    </source>
</reference>
<evidence type="ECO:0000256" key="2">
    <source>
        <dbReference type="ARBA" id="ARBA00022737"/>
    </source>
</evidence>
<dbReference type="InterPro" id="IPR044861">
    <property type="entry name" value="IPNS-like_FE2OG_OXY"/>
</dbReference>
<evidence type="ECO:0000256" key="5">
    <source>
        <dbReference type="PROSITE-ProRule" id="PRU00708"/>
    </source>
</evidence>
<feature type="domain" description="Non-haem dioxygenase N-terminal" evidence="9">
    <location>
        <begin position="65"/>
        <end position="137"/>
    </location>
</feature>
<evidence type="ECO:0000259" key="7">
    <source>
        <dbReference type="Pfam" id="PF01764"/>
    </source>
</evidence>
<evidence type="ECO:0000313" key="10">
    <source>
        <dbReference type="EMBL" id="KAH7577652.1"/>
    </source>
</evidence>
<dbReference type="InterPro" id="IPR029058">
    <property type="entry name" value="AB_hydrolase_fold"/>
</dbReference>
<dbReference type="InterPro" id="IPR002921">
    <property type="entry name" value="Fungal_lipase-type"/>
</dbReference>
<sequence>MKVISDAGKSVFNNGLGLEHDHVSEMKDFTATKAGVKGFVDSGIFKVPGIFIHPPDNIPTSLLQVPVINLEGFCESDRRMEIVKEMHDAATTWGFFQMINRGVPEQVMDALLESIHGFYERPQELKMQFYTHDIRQRVKGPISEYMKHMFELKETLCELLSEGLGLSSDYLAASIECMNTASLGCNDYPICPEPNLTLPVFLTILLQDNVGSLQILHENQWVDVPPLKGYLVVNIGDFMQELLKSEVKCVVTQGGSGVDITEFPGMWHEQKRFYREIGVESPMPSSQVSAMPMSVRYMRSTTNFNRFSILKPLQNPDSFAQTHLIPNQVKRCSTLKELECVYATMIKTNANQDCFLINQFISSCTTLFHRTDYAILSFTQMEEPNVFVYNALIRGFVHCSCPLQALKFYVCMLRATVLPTSYTFSSLIKACTLSSGISVGKAVHGHIWKYGFDPHVFVQTALIDFYSNLNEISNSRRVFDEMPERDVFSWTTMVSAHARDGDLCSARRLFDEMPKRNIATWNTMIDGYARLGNVGAAESLFNAMPAKDIISWTTMITCYSQNKKFREALSVFNDMKMNGISPDEVTMATVISACAHLGALDLGQEIHFYVMQNGFDLDVYIGSALIDMYAKCGSLDRSLSVFIKLPEKNLFCWNSIIEGLAVHGFANEALAMFDRMETEKIKPNGVTFISILSACTHAGLVKEGRRRFQSMTRKYSIAPEVEHYGCMVDLLSKAGLLEDALELIQNMEFQPNAVIWGALLGGCKLHRNLEIADIAVKELMVLEPNNSGHYTLLLNMYAEVNRWDEVTKLRVAMKELGVEKRCPGSSWIEMERKLHQFAASDQSHLASEEIYMLLAELDGQMKLAGYRPQTGSQGEALLNSIIEDYAENVRRTQESYKRLVYNLLHRCQSQWSKADKVEADVLKEAKDVPQVHARPKVEKRTNNDSGISSYSTNDDDVNDAKWRLELAWLTKALEPALQLCRWALPSGNGFGNKSTPSSRSVSEIIASIQRSKIGIEGWSLSDLTIGLYLIYLRQASLNPFEDVKGVQITSESIVQDLIYHTELAKGCYKNDALGLARNSMLRESNIFKFEKNSSVMRPGYYIGIDPRKKLVIFGIRGTHTVYDLITDIVSSSNEEVTFEGYSTHFGTAEAARWFLRHEIGTIRQCLEKHEGFRLRLVGHSLGGSTAALLAIMLRKKSFKELGFSPDIVSAVGYATPPCVSRDLAESCSDFVTTVVMQDDIIPRLSAASLARLRNEILQTDWMSVVEKGDWKNVIDLVTNAKQVVSSVQDVARKLADYANFGSKKDSSDMVIKNKSSVIPVVSTSTYRTENAAAPKKEEAASTVPEELFVPGTVYYLKRNVDIRSSSTYSGGTEFFTLWKRDPGEHFQRIVLSSNLFLDHKCDSHFYALRDVLKGFPGSDIEGIFR</sequence>
<dbReference type="InterPro" id="IPR046848">
    <property type="entry name" value="E_motif"/>
</dbReference>
<organism evidence="10 11">
    <name type="scientific">Xanthoceras sorbifolium</name>
    <dbReference type="NCBI Taxonomy" id="99658"/>
    <lineage>
        <taxon>Eukaryota</taxon>
        <taxon>Viridiplantae</taxon>
        <taxon>Streptophyta</taxon>
        <taxon>Embryophyta</taxon>
        <taxon>Tracheophyta</taxon>
        <taxon>Spermatophyta</taxon>
        <taxon>Magnoliopsida</taxon>
        <taxon>eudicotyledons</taxon>
        <taxon>Gunneridae</taxon>
        <taxon>Pentapetalae</taxon>
        <taxon>rosids</taxon>
        <taxon>malvids</taxon>
        <taxon>Sapindales</taxon>
        <taxon>Sapindaceae</taxon>
        <taxon>Xanthoceroideae</taxon>
        <taxon>Xanthoceras</taxon>
    </lineage>
</organism>
<feature type="repeat" description="PPR" evidence="5">
    <location>
        <begin position="649"/>
        <end position="683"/>
    </location>
</feature>
<dbReference type="Pfam" id="PF13041">
    <property type="entry name" value="PPR_2"/>
    <property type="match status" value="3"/>
</dbReference>
<dbReference type="Gene3D" id="3.40.50.1820">
    <property type="entry name" value="alpha/beta hydrolase"/>
    <property type="match status" value="1"/>
</dbReference>
<feature type="repeat" description="PPR" evidence="5">
    <location>
        <begin position="786"/>
        <end position="820"/>
    </location>
</feature>
<keyword evidence="4" id="KW-0408">Iron</keyword>
<protein>
    <recommendedName>
        <fullName evidence="12">Fungal lipase-like domain-containing protein</fullName>
    </recommendedName>
</protein>
<dbReference type="InterPro" id="IPR027443">
    <property type="entry name" value="IPNS-like_sf"/>
</dbReference>
<evidence type="ECO:0000259" key="8">
    <source>
        <dbReference type="Pfam" id="PF03171"/>
    </source>
</evidence>
<dbReference type="InterPro" id="IPR026992">
    <property type="entry name" value="DIOX_N"/>
</dbReference>
<feature type="repeat" description="PPR" evidence="5">
    <location>
        <begin position="548"/>
        <end position="582"/>
    </location>
</feature>
<dbReference type="EMBL" id="JAFEMO010000001">
    <property type="protein sequence ID" value="KAH7577652.1"/>
    <property type="molecule type" value="Genomic_DNA"/>
</dbReference>
<dbReference type="SUPFAM" id="SSF53474">
    <property type="entry name" value="alpha/beta-Hydrolases"/>
    <property type="match status" value="1"/>
</dbReference>
<feature type="region of interest" description="Disordered" evidence="6">
    <location>
        <begin position="931"/>
        <end position="952"/>
    </location>
</feature>
<dbReference type="Pfam" id="PF01764">
    <property type="entry name" value="Lipase_3"/>
    <property type="match status" value="1"/>
</dbReference>
<dbReference type="Gene3D" id="1.25.40.10">
    <property type="entry name" value="Tetratricopeptide repeat domain"/>
    <property type="match status" value="4"/>
</dbReference>
<dbReference type="PROSITE" id="PS51375">
    <property type="entry name" value="PPR"/>
    <property type="match status" value="5"/>
</dbReference>
<dbReference type="Gene3D" id="2.60.120.330">
    <property type="entry name" value="B-lactam Antibiotic, Isopenicillin N Synthase, Chain"/>
    <property type="match status" value="2"/>
</dbReference>
<evidence type="ECO:0000256" key="3">
    <source>
        <dbReference type="ARBA" id="ARBA00022801"/>
    </source>
</evidence>
<feature type="compositionally biased region" description="Polar residues" evidence="6">
    <location>
        <begin position="943"/>
        <end position="952"/>
    </location>
</feature>
<feature type="domain" description="Isopenicillin N synthase-like Fe(2+) 2OG dioxygenase" evidence="8">
    <location>
        <begin position="183"/>
        <end position="240"/>
    </location>
</feature>
<dbReference type="Pfam" id="PF20431">
    <property type="entry name" value="E_motif"/>
    <property type="match status" value="1"/>
</dbReference>
<dbReference type="PANTHER" id="PTHR47418">
    <property type="entry name" value="ALPHA/BETA-HYDROLASES SUPERFAMILY PROTEIN"/>
    <property type="match status" value="1"/>
</dbReference>
<dbReference type="Proteomes" id="UP000827721">
    <property type="component" value="Unassembled WGS sequence"/>
</dbReference>
<feature type="domain" description="Fungal lipase-type" evidence="7">
    <location>
        <begin position="1113"/>
        <end position="1246"/>
    </location>
</feature>
<dbReference type="Pfam" id="PF12854">
    <property type="entry name" value="PPR_1"/>
    <property type="match status" value="1"/>
</dbReference>
<feature type="compositionally biased region" description="Basic and acidic residues" evidence="6">
    <location>
        <begin position="931"/>
        <end position="942"/>
    </location>
</feature>
<keyword evidence="11" id="KW-1185">Reference proteome</keyword>
<evidence type="ECO:0000259" key="9">
    <source>
        <dbReference type="Pfam" id="PF14226"/>
    </source>
</evidence>
<dbReference type="InterPro" id="IPR011990">
    <property type="entry name" value="TPR-like_helical_dom_sf"/>
</dbReference>
<dbReference type="Pfam" id="PF03171">
    <property type="entry name" value="2OG-FeII_Oxy"/>
    <property type="match status" value="1"/>
</dbReference>
<evidence type="ECO:0008006" key="12">
    <source>
        <dbReference type="Google" id="ProtNLM"/>
    </source>
</evidence>
<evidence type="ECO:0000256" key="1">
    <source>
        <dbReference type="ARBA" id="ARBA00022723"/>
    </source>
</evidence>
<dbReference type="Pfam" id="PF14226">
    <property type="entry name" value="DIOX_N"/>
    <property type="match status" value="1"/>
</dbReference>
<evidence type="ECO:0000256" key="6">
    <source>
        <dbReference type="SAM" id="MobiDB-lite"/>
    </source>
</evidence>
<comment type="caution">
    <text evidence="10">The sequence shown here is derived from an EMBL/GenBank/DDBJ whole genome shotgun (WGS) entry which is preliminary data.</text>
</comment>
<evidence type="ECO:0000313" key="11">
    <source>
        <dbReference type="Proteomes" id="UP000827721"/>
    </source>
</evidence>
<keyword evidence="2" id="KW-0677">Repeat</keyword>
<dbReference type="InterPro" id="IPR002885">
    <property type="entry name" value="PPR_rpt"/>
</dbReference>
<dbReference type="NCBIfam" id="TIGR00756">
    <property type="entry name" value="PPR"/>
    <property type="match status" value="4"/>
</dbReference>
<evidence type="ECO:0000256" key="4">
    <source>
        <dbReference type="ARBA" id="ARBA00023004"/>
    </source>
</evidence>
<accession>A0ABQ8ILS7</accession>
<keyword evidence="1" id="KW-0479">Metal-binding</keyword>
<dbReference type="Pfam" id="PF01535">
    <property type="entry name" value="PPR"/>
    <property type="match status" value="1"/>
</dbReference>
<gene>
    <name evidence="10" type="ORF">JRO89_XS01G0280800</name>
</gene>
<dbReference type="SUPFAM" id="SSF51197">
    <property type="entry name" value="Clavaminate synthase-like"/>
    <property type="match status" value="1"/>
</dbReference>
<feature type="repeat" description="PPR" evidence="5">
    <location>
        <begin position="385"/>
        <end position="419"/>
    </location>
</feature>
<keyword evidence="3" id="KW-0378">Hydrolase</keyword>